<accession>A0A076PN70</accession>
<dbReference type="GO" id="GO:0071111">
    <property type="term" value="F:cyclic-guanylate-specific phosphodiesterase activity"/>
    <property type="evidence" value="ECO:0007669"/>
    <property type="project" value="InterPro"/>
</dbReference>
<dbReference type="Proteomes" id="UP000028782">
    <property type="component" value="Chromosome"/>
</dbReference>
<dbReference type="InterPro" id="IPR001633">
    <property type="entry name" value="EAL_dom"/>
</dbReference>
<dbReference type="CDD" id="cd01948">
    <property type="entry name" value="EAL"/>
    <property type="match status" value="1"/>
</dbReference>
<dbReference type="SUPFAM" id="SSF55781">
    <property type="entry name" value="GAF domain-like"/>
    <property type="match status" value="1"/>
</dbReference>
<dbReference type="Gene3D" id="3.20.20.450">
    <property type="entry name" value="EAL domain"/>
    <property type="match status" value="1"/>
</dbReference>
<name>A0A076PN70_COMTE</name>
<dbReference type="SUPFAM" id="SSF141868">
    <property type="entry name" value="EAL domain-like"/>
    <property type="match status" value="1"/>
</dbReference>
<protein>
    <submittedName>
        <fullName evidence="2">Diguanylate phosphodiesterase</fullName>
    </submittedName>
</protein>
<dbReference type="SMART" id="SM00065">
    <property type="entry name" value="GAF"/>
    <property type="match status" value="1"/>
</dbReference>
<dbReference type="InterPro" id="IPR029016">
    <property type="entry name" value="GAF-like_dom_sf"/>
</dbReference>
<dbReference type="Pfam" id="PF01590">
    <property type="entry name" value="GAF"/>
    <property type="match status" value="1"/>
</dbReference>
<evidence type="ECO:0000313" key="2">
    <source>
        <dbReference type="EMBL" id="AIJ46106.1"/>
    </source>
</evidence>
<evidence type="ECO:0000259" key="1">
    <source>
        <dbReference type="PROSITE" id="PS50883"/>
    </source>
</evidence>
<dbReference type="PROSITE" id="PS50883">
    <property type="entry name" value="EAL"/>
    <property type="match status" value="1"/>
</dbReference>
<dbReference type="InterPro" id="IPR050706">
    <property type="entry name" value="Cyclic-di-GMP_PDE-like"/>
</dbReference>
<dbReference type="AlphaFoldDB" id="A0A076PN70"/>
<sequence>MQMNDLELEGNRHLNHLMRSGVCAEGVDRILRAVRKHLGMDIAFVSHFGAADRVLKHLDSVSGGPLYQGQSIPMQEGYCLKVVHGELPECIPDTSRVPAAQQISATHAIPIGSHLSVPVRLTDGHVYGTLCCFSFLPNPTLGERDMQLLRAFAEILADRIEEQAAEERIKAQLVGEVRSALAHGDPRMVFQPICSLRDKAICGFESLSRFDVEPRHAPDYWFDVADKAGLGVDLELCAIAKALPALQRLPASSSVSVNCSPQLLLSSKFHQLLDGIDDLSRLVLEITEHAAVKDYKALAVGLEPYRRRGAKLAVDDAGAGYSSMRHILNLEPEIIKLDMSLTHSIDTDEKRRALARGLISFAHEIGSLVIAEGVERPEELEMLQRLGVDCAQGYLLSRPLEIEAAAVFSLH</sequence>
<dbReference type="RefSeq" id="WP_019044247.1">
    <property type="nucleotide sequence ID" value="NZ_CP006704.1"/>
</dbReference>
<evidence type="ECO:0000313" key="3">
    <source>
        <dbReference type="Proteomes" id="UP000028782"/>
    </source>
</evidence>
<dbReference type="HOGENOM" id="CLU_000445_145_0_4"/>
<reference evidence="2 3" key="1">
    <citation type="journal article" date="2014" name="Genome Announc.">
        <title>Complete Genome Sequence of Polychlorinated Biphenyl Degrader Comamonas testosteroni TK102 (NBRC 109938).</title>
        <authorList>
            <person name="Fukuda K."/>
            <person name="Hosoyama A."/>
            <person name="Tsuchikane K."/>
            <person name="Ohji S."/>
            <person name="Yamazoe A."/>
            <person name="Fujita N."/>
            <person name="Shintani M."/>
            <person name="Kimbara K."/>
        </authorList>
    </citation>
    <scope>NUCLEOTIDE SEQUENCE [LARGE SCALE GENOMIC DNA]</scope>
    <source>
        <strain evidence="2">TK102</strain>
    </source>
</reference>
<dbReference type="PANTHER" id="PTHR33121">
    <property type="entry name" value="CYCLIC DI-GMP PHOSPHODIESTERASE PDEF"/>
    <property type="match status" value="1"/>
</dbReference>
<dbReference type="PANTHER" id="PTHR33121:SF76">
    <property type="entry name" value="SIGNALING PROTEIN"/>
    <property type="match status" value="1"/>
</dbReference>
<dbReference type="InterPro" id="IPR003018">
    <property type="entry name" value="GAF"/>
</dbReference>
<feature type="domain" description="EAL" evidence="1">
    <location>
        <begin position="170"/>
        <end position="411"/>
    </location>
</feature>
<proteinExistence type="predicted"/>
<organism evidence="2 3">
    <name type="scientific">Comamonas testosteroni TK102</name>
    <dbReference type="NCBI Taxonomy" id="1392005"/>
    <lineage>
        <taxon>Bacteria</taxon>
        <taxon>Pseudomonadati</taxon>
        <taxon>Pseudomonadota</taxon>
        <taxon>Betaproteobacteria</taxon>
        <taxon>Burkholderiales</taxon>
        <taxon>Comamonadaceae</taxon>
        <taxon>Comamonas</taxon>
    </lineage>
</organism>
<gene>
    <name evidence="2" type="ORF">O987_09905</name>
</gene>
<dbReference type="SMART" id="SM00052">
    <property type="entry name" value="EAL"/>
    <property type="match status" value="1"/>
</dbReference>
<dbReference type="Pfam" id="PF00563">
    <property type="entry name" value="EAL"/>
    <property type="match status" value="1"/>
</dbReference>
<dbReference type="EMBL" id="CP006704">
    <property type="protein sequence ID" value="AIJ46106.1"/>
    <property type="molecule type" value="Genomic_DNA"/>
</dbReference>
<dbReference type="InterPro" id="IPR035919">
    <property type="entry name" value="EAL_sf"/>
</dbReference>
<dbReference type="Gene3D" id="3.30.450.40">
    <property type="match status" value="1"/>
</dbReference>
<dbReference type="KEGG" id="ctes:O987_09905"/>